<name>A0A0G2J5M5_9SYNE</name>
<gene>
    <name evidence="1" type="ORF">TE42_01230</name>
</gene>
<dbReference type="AlphaFoldDB" id="A0A0G2J5M5"/>
<organism evidence="1 2">
    <name type="scientific">Candidatus Synechococcus spongiarum SP3</name>
    <dbReference type="NCBI Taxonomy" id="1604020"/>
    <lineage>
        <taxon>Bacteria</taxon>
        <taxon>Bacillati</taxon>
        <taxon>Cyanobacteriota</taxon>
        <taxon>Cyanophyceae</taxon>
        <taxon>Synechococcales</taxon>
        <taxon>Synechococcaceae</taxon>
        <taxon>Synechococcus</taxon>
    </lineage>
</organism>
<evidence type="ECO:0000313" key="2">
    <source>
        <dbReference type="Proteomes" id="UP000035067"/>
    </source>
</evidence>
<sequence>MPTGHRVKEGCTAGILGTFAPCTMLSQAQLARAQGRASVSTELHALCLQGHPLDKTLLDHHEQRCRQDHDERLEIVHSLGRQPDPHLNHYLEGQLERLKLVRLALERGRDPGLVPGMGE</sequence>
<dbReference type="EMBL" id="JXQG01000003">
    <property type="protein sequence ID" value="KKZ13264.1"/>
    <property type="molecule type" value="Genomic_DNA"/>
</dbReference>
<accession>A0A0G2J5M5</accession>
<evidence type="ECO:0000313" key="1">
    <source>
        <dbReference type="EMBL" id="KKZ13264.1"/>
    </source>
</evidence>
<dbReference type="Proteomes" id="UP000035067">
    <property type="component" value="Unassembled WGS sequence"/>
</dbReference>
<proteinExistence type="predicted"/>
<reference evidence="1 2" key="1">
    <citation type="submission" date="2015-01" db="EMBL/GenBank/DDBJ databases">
        <title>Lifestyle Evolution in Cyanobacterial Symbionts of Sponges.</title>
        <authorList>
            <person name="Burgsdorf I."/>
            <person name="Slaby B.M."/>
            <person name="Handley K.M."/>
            <person name="Haber M."/>
            <person name="Blom J."/>
            <person name="Marshall C.W."/>
            <person name="Gilbert J.A."/>
            <person name="Hentschel U."/>
            <person name="Steindler L."/>
        </authorList>
    </citation>
    <scope>NUCLEOTIDE SEQUENCE [LARGE SCALE GENOMIC DNA]</scope>
    <source>
        <strain evidence="1">SP3</strain>
    </source>
</reference>
<dbReference type="PATRIC" id="fig|1604020.3.peg.1095"/>
<comment type="caution">
    <text evidence="1">The sequence shown here is derived from an EMBL/GenBank/DDBJ whole genome shotgun (WGS) entry which is preliminary data.</text>
</comment>
<protein>
    <submittedName>
        <fullName evidence="1">Uncharacterized protein</fullName>
    </submittedName>
</protein>